<keyword evidence="3" id="KW-0677">Repeat</keyword>
<dbReference type="Pfam" id="PF00400">
    <property type="entry name" value="WD40"/>
    <property type="match status" value="1"/>
</dbReference>
<dbReference type="SMART" id="SM00320">
    <property type="entry name" value="WD40"/>
    <property type="match status" value="4"/>
</dbReference>
<dbReference type="SUPFAM" id="SSF50978">
    <property type="entry name" value="WD40 repeat-like"/>
    <property type="match status" value="1"/>
</dbReference>
<name>A0A8T2Q9U0_CERRI</name>
<evidence type="ECO:0000313" key="8">
    <source>
        <dbReference type="Proteomes" id="UP000825935"/>
    </source>
</evidence>
<dbReference type="GO" id="GO:0006974">
    <property type="term" value="P:DNA damage response"/>
    <property type="evidence" value="ECO:0007669"/>
    <property type="project" value="UniProtKB-KW"/>
</dbReference>
<dbReference type="InterPro" id="IPR036322">
    <property type="entry name" value="WD40_repeat_dom_sf"/>
</dbReference>
<accession>A0A8T2Q9U0</accession>
<evidence type="ECO:0008006" key="9">
    <source>
        <dbReference type="Google" id="ProtNLM"/>
    </source>
</evidence>
<dbReference type="GO" id="GO:0005634">
    <property type="term" value="C:nucleus"/>
    <property type="evidence" value="ECO:0007669"/>
    <property type="project" value="TreeGrafter"/>
</dbReference>
<gene>
    <name evidence="7" type="ORF">KP509_36G002300</name>
</gene>
<dbReference type="Gene3D" id="2.130.10.10">
    <property type="entry name" value="YVTN repeat-like/Quinoprotein amine dehydrogenase"/>
    <property type="match status" value="1"/>
</dbReference>
<feature type="repeat" description="WD" evidence="6">
    <location>
        <begin position="298"/>
        <end position="340"/>
    </location>
</feature>
<dbReference type="OrthoDB" id="9890280at2759"/>
<dbReference type="InterPro" id="IPR015943">
    <property type="entry name" value="WD40/YVTN_repeat-like_dom_sf"/>
</dbReference>
<evidence type="ECO:0000256" key="3">
    <source>
        <dbReference type="ARBA" id="ARBA00022737"/>
    </source>
</evidence>
<dbReference type="InterPro" id="IPR050853">
    <property type="entry name" value="WD_repeat_DNA-damage-binding"/>
</dbReference>
<comment type="similarity">
    <text evidence="1">Belongs to the WD repeat DDB2/WDR76 family.</text>
</comment>
<evidence type="ECO:0000256" key="5">
    <source>
        <dbReference type="ARBA" id="ARBA00023125"/>
    </source>
</evidence>
<dbReference type="AlphaFoldDB" id="A0A8T2Q9U0"/>
<organism evidence="7 8">
    <name type="scientific">Ceratopteris richardii</name>
    <name type="common">Triangle waterfern</name>
    <dbReference type="NCBI Taxonomy" id="49495"/>
    <lineage>
        <taxon>Eukaryota</taxon>
        <taxon>Viridiplantae</taxon>
        <taxon>Streptophyta</taxon>
        <taxon>Embryophyta</taxon>
        <taxon>Tracheophyta</taxon>
        <taxon>Polypodiopsida</taxon>
        <taxon>Polypodiidae</taxon>
        <taxon>Polypodiales</taxon>
        <taxon>Pteridineae</taxon>
        <taxon>Pteridaceae</taxon>
        <taxon>Parkerioideae</taxon>
        <taxon>Ceratopteris</taxon>
    </lineage>
</organism>
<dbReference type="GO" id="GO:2000001">
    <property type="term" value="P:regulation of DNA damage checkpoint"/>
    <property type="evidence" value="ECO:0007669"/>
    <property type="project" value="TreeGrafter"/>
</dbReference>
<dbReference type="InterPro" id="IPR001680">
    <property type="entry name" value="WD40_rpt"/>
</dbReference>
<keyword evidence="5" id="KW-0238">DNA-binding</keyword>
<evidence type="ECO:0000256" key="4">
    <source>
        <dbReference type="ARBA" id="ARBA00022763"/>
    </source>
</evidence>
<dbReference type="PANTHER" id="PTHR14773:SF0">
    <property type="entry name" value="WD REPEAT-CONTAINING PROTEIN 76"/>
    <property type="match status" value="1"/>
</dbReference>
<dbReference type="InterPro" id="IPR019775">
    <property type="entry name" value="WD40_repeat_CS"/>
</dbReference>
<evidence type="ECO:0000256" key="2">
    <source>
        <dbReference type="ARBA" id="ARBA00022574"/>
    </source>
</evidence>
<reference evidence="7" key="1">
    <citation type="submission" date="2021-08" db="EMBL/GenBank/DDBJ databases">
        <title>WGS assembly of Ceratopteris richardii.</title>
        <authorList>
            <person name="Marchant D.B."/>
            <person name="Chen G."/>
            <person name="Jenkins J."/>
            <person name="Shu S."/>
            <person name="Leebens-Mack J."/>
            <person name="Grimwood J."/>
            <person name="Schmutz J."/>
            <person name="Soltis P."/>
            <person name="Soltis D."/>
            <person name="Chen Z.-H."/>
        </authorList>
    </citation>
    <scope>NUCLEOTIDE SEQUENCE</scope>
    <source>
        <strain evidence="7">Whitten #5841</strain>
        <tissue evidence="7">Leaf</tissue>
    </source>
</reference>
<evidence type="ECO:0000313" key="7">
    <source>
        <dbReference type="EMBL" id="KAH7280549.1"/>
    </source>
</evidence>
<proteinExistence type="inferred from homology"/>
<keyword evidence="4" id="KW-0227">DNA damage</keyword>
<dbReference type="PROSITE" id="PS00678">
    <property type="entry name" value="WD_REPEATS_1"/>
    <property type="match status" value="1"/>
</dbReference>
<dbReference type="EMBL" id="CM035441">
    <property type="protein sequence ID" value="KAH7280549.1"/>
    <property type="molecule type" value="Genomic_DNA"/>
</dbReference>
<protein>
    <recommendedName>
        <fullName evidence="9">WD repeat-containing protein 76</fullName>
    </recommendedName>
</protein>
<dbReference type="GO" id="GO:0003677">
    <property type="term" value="F:DNA binding"/>
    <property type="evidence" value="ECO:0007669"/>
    <property type="project" value="UniProtKB-KW"/>
</dbReference>
<dbReference type="Proteomes" id="UP000825935">
    <property type="component" value="Chromosome 36"/>
</dbReference>
<comment type="caution">
    <text evidence="7">The sequence shown here is derived from an EMBL/GenBank/DDBJ whole genome shotgun (WGS) entry which is preliminary data.</text>
</comment>
<keyword evidence="8" id="KW-1185">Reference proteome</keyword>
<evidence type="ECO:0000256" key="1">
    <source>
        <dbReference type="ARBA" id="ARBA00005434"/>
    </source>
</evidence>
<sequence length="435" mass="49188">MKSPIVVEDPAGGSFTEYERLRLENVKRNQALIAALGIQNAKSELKAFRQGPKTHANKGVKKKETTLGTRRLRSSSRMCLPTENMLESDHHQRHTKPITSTVTLEDAKQSVSLATVSFQGSSHDKFLSQLEHIRDNATLSAFSNDLSSPVDVEPSKFSLKKSYVIQMVPERITSAAFLPINEHLVMTVGDKGGHVGFWNIGSNDPEIDSLYVYRPHKNFVSGICFDYSIKMSTCSYDETVKQLDVEASMFNLVYTSDKNEILSAICSVPGSPFVLSIAEGPGYMKLLDIREKRHSQCVHIHRMTINTIDMNMHSPWLMLTGSTDKTAKLWDIRKLKSAEDRVHQYTHQKAVQSAQFSPSAKELVTCRSCSLVLLTKWNQEFDFCLISPSIHKAGYTLFLLDKEVEYAFISFLCKWDLCNVHKDNILHTQTSYIWL</sequence>
<dbReference type="PROSITE" id="PS50082">
    <property type="entry name" value="WD_REPEATS_2"/>
    <property type="match status" value="1"/>
</dbReference>
<keyword evidence="2 6" id="KW-0853">WD repeat</keyword>
<evidence type="ECO:0000256" key="6">
    <source>
        <dbReference type="PROSITE-ProRule" id="PRU00221"/>
    </source>
</evidence>
<dbReference type="PANTHER" id="PTHR14773">
    <property type="entry name" value="WD REPEAT-CONTAINING PROTEIN 76"/>
    <property type="match status" value="1"/>
</dbReference>